<dbReference type="Proteomes" id="UP000073492">
    <property type="component" value="Unassembled WGS sequence"/>
</dbReference>
<feature type="compositionally biased region" description="Low complexity" evidence="1">
    <location>
        <begin position="116"/>
        <end position="133"/>
    </location>
</feature>
<evidence type="ECO:0000313" key="3">
    <source>
        <dbReference type="Proteomes" id="UP000073492"/>
    </source>
</evidence>
<proteinExistence type="predicted"/>
<evidence type="ECO:0000256" key="1">
    <source>
        <dbReference type="SAM" id="MobiDB-lite"/>
    </source>
</evidence>
<comment type="caution">
    <text evidence="2">The sequence shown here is derived from an EMBL/GenBank/DDBJ whole genome shotgun (WGS) entry which is preliminary data.</text>
</comment>
<gene>
    <name evidence="2" type="ORF">AC579_645</name>
</gene>
<organism evidence="2 3">
    <name type="scientific">Pseudocercospora musae</name>
    <dbReference type="NCBI Taxonomy" id="113226"/>
    <lineage>
        <taxon>Eukaryota</taxon>
        <taxon>Fungi</taxon>
        <taxon>Dikarya</taxon>
        <taxon>Ascomycota</taxon>
        <taxon>Pezizomycotina</taxon>
        <taxon>Dothideomycetes</taxon>
        <taxon>Dothideomycetidae</taxon>
        <taxon>Mycosphaerellales</taxon>
        <taxon>Mycosphaerellaceae</taxon>
        <taxon>Pseudocercospora</taxon>
    </lineage>
</organism>
<feature type="compositionally biased region" description="Basic and acidic residues" evidence="1">
    <location>
        <begin position="104"/>
        <end position="113"/>
    </location>
</feature>
<evidence type="ECO:0000313" key="2">
    <source>
        <dbReference type="EMBL" id="KXT11114.1"/>
    </source>
</evidence>
<sequence length="182" mass="20517">MQQGYKLCHNAQLLYILHDLLPGDTVHWVSDRIKHKEDLLSFCRVCYRAMLILKLFKLQLEKQLRQSQMQWKHPALKMLITTMAQEILPRMRAAVVPGTAATESKPDTPEKEQLGQQNNADTAAAQTAASEQAGTEDIAEDISTRDFSNDSGTGDDAGPALVSQRLTFRYYFRPEAVEPDVK</sequence>
<name>A0A139I8R9_9PEZI</name>
<dbReference type="EMBL" id="LFZO01000220">
    <property type="protein sequence ID" value="KXT11114.1"/>
    <property type="molecule type" value="Genomic_DNA"/>
</dbReference>
<accession>A0A139I8R9</accession>
<feature type="region of interest" description="Disordered" evidence="1">
    <location>
        <begin position="97"/>
        <end position="160"/>
    </location>
</feature>
<dbReference type="AlphaFoldDB" id="A0A139I8R9"/>
<reference evidence="2 3" key="1">
    <citation type="submission" date="2015-07" db="EMBL/GenBank/DDBJ databases">
        <title>Comparative genomics of the Sigatoka disease complex on banana suggests a link between parallel evolutionary changes in Pseudocercospora fijiensis and Pseudocercospora eumusae and increased virulence on the banana host.</title>
        <authorList>
            <person name="Chang T.-C."/>
            <person name="Salvucci A."/>
            <person name="Crous P.W."/>
            <person name="Stergiopoulos I."/>
        </authorList>
    </citation>
    <scope>NUCLEOTIDE SEQUENCE [LARGE SCALE GENOMIC DNA]</scope>
    <source>
        <strain evidence="2 3">CBS 116634</strain>
    </source>
</reference>
<protein>
    <submittedName>
        <fullName evidence="2">Uncharacterized protein</fullName>
    </submittedName>
</protein>
<keyword evidence="3" id="KW-1185">Reference proteome</keyword>
<dbReference type="OrthoDB" id="3649921at2759"/>